<reference evidence="2" key="1">
    <citation type="submission" date="2022-06" db="EMBL/GenBank/DDBJ databases">
        <title>Genome Sequence of Candolleomyces eurysporus.</title>
        <authorList>
            <person name="Buettner E."/>
        </authorList>
    </citation>
    <scope>NUCLEOTIDE SEQUENCE</scope>
    <source>
        <strain evidence="2">VTCC 930004</strain>
    </source>
</reference>
<evidence type="ECO:0000256" key="1">
    <source>
        <dbReference type="SAM" id="Phobius"/>
    </source>
</evidence>
<dbReference type="OrthoDB" id="2919028at2759"/>
<keyword evidence="1" id="KW-1133">Transmembrane helix</keyword>
<evidence type="ECO:0000313" key="3">
    <source>
        <dbReference type="Proteomes" id="UP001140091"/>
    </source>
</evidence>
<dbReference type="Proteomes" id="UP001140091">
    <property type="component" value="Unassembled WGS sequence"/>
</dbReference>
<feature type="transmembrane region" description="Helical" evidence="1">
    <location>
        <begin position="210"/>
        <end position="229"/>
    </location>
</feature>
<evidence type="ECO:0000313" key="2">
    <source>
        <dbReference type="EMBL" id="KAJ2922658.1"/>
    </source>
</evidence>
<protein>
    <submittedName>
        <fullName evidence="2">Uncharacterized protein</fullName>
    </submittedName>
</protein>
<proteinExistence type="predicted"/>
<keyword evidence="1" id="KW-0472">Membrane</keyword>
<feature type="transmembrane region" description="Helical" evidence="1">
    <location>
        <begin position="171"/>
        <end position="190"/>
    </location>
</feature>
<feature type="transmembrane region" description="Helical" evidence="1">
    <location>
        <begin position="117"/>
        <end position="138"/>
    </location>
</feature>
<gene>
    <name evidence="2" type="ORF">H1R20_g14443</name>
</gene>
<feature type="transmembrane region" description="Helical" evidence="1">
    <location>
        <begin position="90"/>
        <end position="110"/>
    </location>
</feature>
<dbReference type="EMBL" id="JANBPK010001480">
    <property type="protein sequence ID" value="KAJ2922658.1"/>
    <property type="molecule type" value="Genomic_DNA"/>
</dbReference>
<feature type="non-terminal residue" evidence="2">
    <location>
        <position position="249"/>
    </location>
</feature>
<keyword evidence="1" id="KW-0812">Transmembrane</keyword>
<comment type="caution">
    <text evidence="2">The sequence shown here is derived from an EMBL/GenBank/DDBJ whole genome shotgun (WGS) entry which is preliminary data.</text>
</comment>
<accession>A0A9W8MB56</accession>
<organism evidence="2 3">
    <name type="scientific">Candolleomyces eurysporus</name>
    <dbReference type="NCBI Taxonomy" id="2828524"/>
    <lineage>
        <taxon>Eukaryota</taxon>
        <taxon>Fungi</taxon>
        <taxon>Dikarya</taxon>
        <taxon>Basidiomycota</taxon>
        <taxon>Agaricomycotina</taxon>
        <taxon>Agaricomycetes</taxon>
        <taxon>Agaricomycetidae</taxon>
        <taxon>Agaricales</taxon>
        <taxon>Agaricineae</taxon>
        <taxon>Psathyrellaceae</taxon>
        <taxon>Candolleomyces</taxon>
    </lineage>
</organism>
<name>A0A9W8MB56_9AGAR</name>
<sequence length="249" mass="28112">MSTASRPTAEEIREYVIWFTSKVTIQGYIKVASYVTYLSYYFETMDDEVSVIWPEPWRLGKILFLMTGTLPSELPMSLKSCEVINTVGNAIGIVQTFSAVASILLCLYALLGAKKKWLFAIFVPYFCSLTVHIVGFTFHNTSGSAVRSPYLPETFKCTFTSRDPKGFMMSAYNILVRDGLTALFGVLTFYKRYRDQDNSLIRVMKRDGAVLYIAACLMGVLVAVFYTPGFPVQDAYFVLGRYVTHPLQL</sequence>
<keyword evidence="3" id="KW-1185">Reference proteome</keyword>
<dbReference type="AlphaFoldDB" id="A0A9W8MB56"/>